<reference evidence="3" key="2">
    <citation type="submission" date="2021-08" db="EMBL/GenBank/DDBJ databases">
        <authorList>
            <person name="Tani A."/>
            <person name="Ola A."/>
            <person name="Ogura Y."/>
            <person name="Katsura K."/>
            <person name="Hayashi T."/>
        </authorList>
    </citation>
    <scope>NUCLEOTIDE SEQUENCE</scope>
    <source>
        <strain evidence="3">DSM 16372</strain>
    </source>
</reference>
<gene>
    <name evidence="3" type="ORF">BHAOGJBA_2794</name>
</gene>
<dbReference type="Proteomes" id="UP001055247">
    <property type="component" value="Unassembled WGS sequence"/>
</dbReference>
<reference evidence="3" key="1">
    <citation type="journal article" date="2016" name="Front. Microbiol.">
        <title>Genome Sequence of the Piezophilic, Mesophilic Sulfate-Reducing Bacterium Desulfovibrio indicus J2T.</title>
        <authorList>
            <person name="Cao J."/>
            <person name="Maignien L."/>
            <person name="Shao Z."/>
            <person name="Alain K."/>
            <person name="Jebbar M."/>
        </authorList>
    </citation>
    <scope>NUCLEOTIDE SEQUENCE</scope>
    <source>
        <strain evidence="3">DSM 16372</strain>
    </source>
</reference>
<keyword evidence="4" id="KW-1185">Reference proteome</keyword>
<feature type="region of interest" description="Disordered" evidence="1">
    <location>
        <begin position="14"/>
        <end position="73"/>
    </location>
</feature>
<proteinExistence type="predicted"/>
<evidence type="ECO:0000256" key="1">
    <source>
        <dbReference type="SAM" id="MobiDB-lite"/>
    </source>
</evidence>
<dbReference type="InterPro" id="IPR046765">
    <property type="entry name" value="Antitox_RHH"/>
</dbReference>
<accession>A0AAV4ZN13</accession>
<organism evidence="3 4">
    <name type="scientific">Methylobacterium hispanicum</name>
    <dbReference type="NCBI Taxonomy" id="270350"/>
    <lineage>
        <taxon>Bacteria</taxon>
        <taxon>Pseudomonadati</taxon>
        <taxon>Pseudomonadota</taxon>
        <taxon>Alphaproteobacteria</taxon>
        <taxon>Hyphomicrobiales</taxon>
        <taxon>Methylobacteriaceae</taxon>
        <taxon>Methylobacterium</taxon>
    </lineage>
</organism>
<dbReference type="EMBL" id="BPQO01000010">
    <property type="protein sequence ID" value="GJD89268.1"/>
    <property type="molecule type" value="Genomic_DNA"/>
</dbReference>
<evidence type="ECO:0000313" key="4">
    <source>
        <dbReference type="Proteomes" id="UP001055247"/>
    </source>
</evidence>
<dbReference type="Pfam" id="PF20605">
    <property type="entry name" value="Antitox_RHH"/>
    <property type="match status" value="1"/>
</dbReference>
<dbReference type="RefSeq" id="WP_066921862.1">
    <property type="nucleotide sequence ID" value="NZ_BPQO01000010.1"/>
</dbReference>
<name>A0AAV4ZN13_9HYPH</name>
<evidence type="ECO:0000313" key="3">
    <source>
        <dbReference type="EMBL" id="GJD89268.1"/>
    </source>
</evidence>
<comment type="caution">
    <text evidence="3">The sequence shown here is derived from an EMBL/GenBank/DDBJ whole genome shotgun (WGS) entry which is preliminary data.</text>
</comment>
<protein>
    <recommendedName>
        <fullName evidence="2">Antitoxin-like ribbon-helix-helix domain-containing protein</fullName>
    </recommendedName>
</protein>
<sequence>MSKPPKLSLAAIVASATPAKSSRRASPKAKAAARTAEGGADIVRLDLPQNLPQHLPRNLPQHLPSDPSPRRAAATLKERARQMSVYLEPPVYDQLRDLAHAERTKMHALMLEGLDLLFRQRGARSIAQLTEPEEG</sequence>
<dbReference type="AlphaFoldDB" id="A0AAV4ZN13"/>
<evidence type="ECO:0000259" key="2">
    <source>
        <dbReference type="Pfam" id="PF20605"/>
    </source>
</evidence>
<feature type="domain" description="Antitoxin-like ribbon-helix-helix" evidence="2">
    <location>
        <begin position="82"/>
        <end position="125"/>
    </location>
</feature>